<dbReference type="InterPro" id="IPR027417">
    <property type="entry name" value="P-loop_NTPase"/>
</dbReference>
<sequence length="313" mass="34433">MLAFPELRLGRQMRDKGEPVNVILHIGAHRCATTSFQRYMRCNSARLSRSGIGFWGPYRVRNDLFQGVVPTRTGFIAHRRRRQAVARVRVRLDRCARRGIKHLVVSDENMLGTMPRNLREASLYPNAAERLAAYAGVFGARVTEVVLNIRSLDQYWTSVMAYGAAKGRNMPGPAGMEKISRAGRSWRHVVGEVAQALPAARLKILPFESFAGHPDAQLAALTGQPAPQTDRDHWLNAAPSPGESGATSPAQAGVEHRPLFSADQTARLREAYADDLVWLAGGADGLADLIENPSENPAGLNPPSTRIDKRKMQ</sequence>
<accession>A0A0X3TUL8</accession>
<feature type="region of interest" description="Disordered" evidence="1">
    <location>
        <begin position="287"/>
        <end position="313"/>
    </location>
</feature>
<reference evidence="2 3" key="1">
    <citation type="submission" date="2015-12" db="EMBL/GenBank/DDBJ databases">
        <authorList>
            <person name="Shamseldin A."/>
            <person name="Moawad H."/>
            <person name="Abd El-Rahim W.M."/>
            <person name="Sadowsky M.J."/>
        </authorList>
    </citation>
    <scope>NUCLEOTIDE SEQUENCE [LARGE SCALE GENOMIC DNA]</scope>
    <source>
        <strain evidence="2 3">ZGT118</strain>
    </source>
</reference>
<dbReference type="STRING" id="1685379.AVO45_10660"/>
<gene>
    <name evidence="2" type="ORF">AVO45_10660</name>
</gene>
<dbReference type="EMBL" id="LQBQ01000034">
    <property type="protein sequence ID" value="KUJ76940.1"/>
    <property type="molecule type" value="Genomic_DNA"/>
</dbReference>
<keyword evidence="3" id="KW-1185">Reference proteome</keyword>
<dbReference type="RefSeq" id="WP_068347848.1">
    <property type="nucleotide sequence ID" value="NZ_LQBQ01000034.1"/>
</dbReference>
<evidence type="ECO:0000313" key="3">
    <source>
        <dbReference type="Proteomes" id="UP000053791"/>
    </source>
</evidence>
<protein>
    <recommendedName>
        <fullName evidence="4">Sulfotransferase domain-containing protein</fullName>
    </recommendedName>
</protein>
<dbReference type="OrthoDB" id="8481769at2"/>
<feature type="region of interest" description="Disordered" evidence="1">
    <location>
        <begin position="223"/>
        <end position="251"/>
    </location>
</feature>
<name>A0A0X3TUL8_9RHOB</name>
<evidence type="ECO:0000256" key="1">
    <source>
        <dbReference type="SAM" id="MobiDB-lite"/>
    </source>
</evidence>
<organism evidence="2 3">
    <name type="scientific">Ruegeria marisrubri</name>
    <dbReference type="NCBI Taxonomy" id="1685379"/>
    <lineage>
        <taxon>Bacteria</taxon>
        <taxon>Pseudomonadati</taxon>
        <taxon>Pseudomonadota</taxon>
        <taxon>Alphaproteobacteria</taxon>
        <taxon>Rhodobacterales</taxon>
        <taxon>Roseobacteraceae</taxon>
        <taxon>Ruegeria</taxon>
    </lineage>
</organism>
<dbReference type="SUPFAM" id="SSF52540">
    <property type="entry name" value="P-loop containing nucleoside triphosphate hydrolases"/>
    <property type="match status" value="1"/>
</dbReference>
<dbReference type="Proteomes" id="UP000053791">
    <property type="component" value="Unassembled WGS sequence"/>
</dbReference>
<evidence type="ECO:0008006" key="4">
    <source>
        <dbReference type="Google" id="ProtNLM"/>
    </source>
</evidence>
<proteinExistence type="predicted"/>
<dbReference type="AlphaFoldDB" id="A0A0X3TUL8"/>
<evidence type="ECO:0000313" key="2">
    <source>
        <dbReference type="EMBL" id="KUJ76940.1"/>
    </source>
</evidence>
<comment type="caution">
    <text evidence="2">The sequence shown here is derived from an EMBL/GenBank/DDBJ whole genome shotgun (WGS) entry which is preliminary data.</text>
</comment>